<dbReference type="HOGENOM" id="CLU_1191777_0_0_1"/>
<feature type="compositionally biased region" description="Basic and acidic residues" evidence="1">
    <location>
        <begin position="215"/>
        <end position="225"/>
    </location>
</feature>
<protein>
    <submittedName>
        <fullName evidence="2">Uncharacterized protein</fullName>
    </submittedName>
</protein>
<dbReference type="EnsemblProtists" id="EOD16492">
    <property type="protein sequence ID" value="EOD16492"/>
    <property type="gene ID" value="EMIHUDRAFT_445414"/>
</dbReference>
<proteinExistence type="predicted"/>
<dbReference type="RefSeq" id="XP_005768921.1">
    <property type="nucleotide sequence ID" value="XM_005768864.1"/>
</dbReference>
<sequence>MACRHSIGLERQFNFALTDGSSVVVARYCDKAPDIPPPSLYYAFASSHQLQLQLSQVPHGQLTPGHGATGLNRLCAEGGEAPQNPGHGSTFGCTCPKCRKLEQTVEGGAFICASEPLTTNTSEWFLMKENSMISFTAGTPSADDESEAEECSRLKAMRLDQAAFSKAVSTKAARNPTVTTSPAVPAQSPKRRSSWEALRSFVDEQGARPGPEAEAEARAREDPKSNLDVVSLD</sequence>
<name>A0A0D3IZ07_EMIH1</name>
<reference evidence="2" key="2">
    <citation type="submission" date="2024-10" db="UniProtKB">
        <authorList>
            <consortium name="EnsemblProtists"/>
        </authorList>
    </citation>
    <scope>IDENTIFICATION</scope>
</reference>
<dbReference type="PaxDb" id="2903-EOD16492"/>
<dbReference type="KEGG" id="ehx:EMIHUDRAFT_445414"/>
<feature type="region of interest" description="Disordered" evidence="1">
    <location>
        <begin position="167"/>
        <end position="233"/>
    </location>
</feature>
<dbReference type="AlphaFoldDB" id="A0A0D3IZ07"/>
<dbReference type="Gene3D" id="3.60.20.10">
    <property type="entry name" value="Glutamine Phosphoribosylpyrophosphate, subunit 1, domain 1"/>
    <property type="match status" value="1"/>
</dbReference>
<reference evidence="3" key="1">
    <citation type="journal article" date="2013" name="Nature">
        <title>Pan genome of the phytoplankton Emiliania underpins its global distribution.</title>
        <authorList>
            <person name="Read B.A."/>
            <person name="Kegel J."/>
            <person name="Klute M.J."/>
            <person name="Kuo A."/>
            <person name="Lefebvre S.C."/>
            <person name="Maumus F."/>
            <person name="Mayer C."/>
            <person name="Miller J."/>
            <person name="Monier A."/>
            <person name="Salamov A."/>
            <person name="Young J."/>
            <person name="Aguilar M."/>
            <person name="Claverie J.M."/>
            <person name="Frickenhaus S."/>
            <person name="Gonzalez K."/>
            <person name="Herman E.K."/>
            <person name="Lin Y.C."/>
            <person name="Napier J."/>
            <person name="Ogata H."/>
            <person name="Sarno A.F."/>
            <person name="Shmutz J."/>
            <person name="Schroeder D."/>
            <person name="de Vargas C."/>
            <person name="Verret F."/>
            <person name="von Dassow P."/>
            <person name="Valentin K."/>
            <person name="Van de Peer Y."/>
            <person name="Wheeler G."/>
            <person name="Dacks J.B."/>
            <person name="Delwiche C.F."/>
            <person name="Dyhrman S.T."/>
            <person name="Glockner G."/>
            <person name="John U."/>
            <person name="Richards T."/>
            <person name="Worden A.Z."/>
            <person name="Zhang X."/>
            <person name="Grigoriev I.V."/>
            <person name="Allen A.E."/>
            <person name="Bidle K."/>
            <person name="Borodovsky M."/>
            <person name="Bowler C."/>
            <person name="Brownlee C."/>
            <person name="Cock J.M."/>
            <person name="Elias M."/>
            <person name="Gladyshev V.N."/>
            <person name="Groth M."/>
            <person name="Guda C."/>
            <person name="Hadaegh A."/>
            <person name="Iglesias-Rodriguez M.D."/>
            <person name="Jenkins J."/>
            <person name="Jones B.M."/>
            <person name="Lawson T."/>
            <person name="Leese F."/>
            <person name="Lindquist E."/>
            <person name="Lobanov A."/>
            <person name="Lomsadze A."/>
            <person name="Malik S.B."/>
            <person name="Marsh M.E."/>
            <person name="Mackinder L."/>
            <person name="Mock T."/>
            <person name="Mueller-Roeber B."/>
            <person name="Pagarete A."/>
            <person name="Parker M."/>
            <person name="Probert I."/>
            <person name="Quesneville H."/>
            <person name="Raines C."/>
            <person name="Rensing S.A."/>
            <person name="Riano-Pachon D.M."/>
            <person name="Richier S."/>
            <person name="Rokitta S."/>
            <person name="Shiraiwa Y."/>
            <person name="Soanes D.M."/>
            <person name="van der Giezen M."/>
            <person name="Wahlund T.M."/>
            <person name="Williams B."/>
            <person name="Wilson W."/>
            <person name="Wolfe G."/>
            <person name="Wurch L.L."/>
        </authorList>
    </citation>
    <scope>NUCLEOTIDE SEQUENCE</scope>
</reference>
<organism evidence="2 3">
    <name type="scientific">Emiliania huxleyi (strain CCMP1516)</name>
    <dbReference type="NCBI Taxonomy" id="280463"/>
    <lineage>
        <taxon>Eukaryota</taxon>
        <taxon>Haptista</taxon>
        <taxon>Haptophyta</taxon>
        <taxon>Prymnesiophyceae</taxon>
        <taxon>Isochrysidales</taxon>
        <taxon>Noelaerhabdaceae</taxon>
        <taxon>Emiliania</taxon>
    </lineage>
</organism>
<dbReference type="GeneID" id="17262640"/>
<keyword evidence="3" id="KW-1185">Reference proteome</keyword>
<evidence type="ECO:0000313" key="3">
    <source>
        <dbReference type="Proteomes" id="UP000013827"/>
    </source>
</evidence>
<dbReference type="Proteomes" id="UP000013827">
    <property type="component" value="Unassembled WGS sequence"/>
</dbReference>
<accession>A0A0D3IZ07</accession>
<dbReference type="InterPro" id="IPR029055">
    <property type="entry name" value="Ntn_hydrolases_N"/>
</dbReference>
<evidence type="ECO:0000313" key="2">
    <source>
        <dbReference type="EnsemblProtists" id="EOD16492"/>
    </source>
</evidence>
<evidence type="ECO:0000256" key="1">
    <source>
        <dbReference type="SAM" id="MobiDB-lite"/>
    </source>
</evidence>